<gene>
    <name evidence="1" type="ORF">FHU37_002276</name>
</gene>
<proteinExistence type="predicted"/>
<accession>A0A852ZSG0</accession>
<evidence type="ECO:0000313" key="2">
    <source>
        <dbReference type="Proteomes" id="UP000567795"/>
    </source>
</evidence>
<comment type="caution">
    <text evidence="1">The sequence shown here is derived from an EMBL/GenBank/DDBJ whole genome shotgun (WGS) entry which is preliminary data.</text>
</comment>
<dbReference type="RefSeq" id="WP_179814088.1">
    <property type="nucleotide sequence ID" value="NZ_JACBZD010000001.1"/>
</dbReference>
<dbReference type="EMBL" id="JACBZD010000001">
    <property type="protein sequence ID" value="NYI05333.1"/>
    <property type="molecule type" value="Genomic_DNA"/>
</dbReference>
<protein>
    <submittedName>
        <fullName evidence="1">Uncharacterized protein</fullName>
    </submittedName>
</protein>
<keyword evidence="2" id="KW-1185">Reference proteome</keyword>
<evidence type="ECO:0000313" key="1">
    <source>
        <dbReference type="EMBL" id="NYI05333.1"/>
    </source>
</evidence>
<dbReference type="Proteomes" id="UP000567795">
    <property type="component" value="Unassembled WGS sequence"/>
</dbReference>
<reference evidence="1 2" key="1">
    <citation type="submission" date="2020-07" db="EMBL/GenBank/DDBJ databases">
        <title>Sequencing the genomes of 1000 actinobacteria strains.</title>
        <authorList>
            <person name="Klenk H.-P."/>
        </authorList>
    </citation>
    <scope>NUCLEOTIDE SEQUENCE [LARGE SCALE GENOMIC DNA]</scope>
    <source>
        <strain evidence="1 2">DSM 42178</strain>
    </source>
</reference>
<name>A0A852ZSG0_9ACTN</name>
<organism evidence="1 2">
    <name type="scientific">Allostreptomyces psammosilenae</name>
    <dbReference type="NCBI Taxonomy" id="1892865"/>
    <lineage>
        <taxon>Bacteria</taxon>
        <taxon>Bacillati</taxon>
        <taxon>Actinomycetota</taxon>
        <taxon>Actinomycetes</taxon>
        <taxon>Kitasatosporales</taxon>
        <taxon>Streptomycetaceae</taxon>
        <taxon>Allostreptomyces</taxon>
    </lineage>
</organism>
<sequence>MAWLRRRKETTWSGMVFADDAALEDWKRRTAEAGLTFVGKKENAGNTYVTFTGTDAEKAKAFLREEPVPHDRYYVVVETPDGVWGTDSNSIYLEQLRPWQLRTRDADCDGELTTLIDGVHNLLLAQRGIIDNFVVGVSCGRCEREWIDGVRYGGETLVRCPGCQARNRVDSRNIRVT</sequence>
<dbReference type="AlphaFoldDB" id="A0A852ZSG0"/>